<name>A0A147IKQ8_9SPHN</name>
<dbReference type="EMBL" id="LDTF01000114">
    <property type="protein sequence ID" value="KTT95115.1"/>
    <property type="molecule type" value="Genomic_DNA"/>
</dbReference>
<sequence length="84" mass="9092">MFRRLFTEHPASVGESYVEHFGVAARFGGIMIFGGLGAIVHAVVPGLCTTTGSDTVARLHAEMVAKRRKKQAAQAQMKSVEYVI</sequence>
<accession>A0A147IKQ8</accession>
<protein>
    <recommendedName>
        <fullName evidence="3">Capsule biosynthesis protein</fullName>
    </recommendedName>
</protein>
<organism evidence="1 2">
    <name type="scientific">Sphingomonas yabuuchiae</name>
    <dbReference type="NCBI Taxonomy" id="172044"/>
    <lineage>
        <taxon>Bacteria</taxon>
        <taxon>Pseudomonadati</taxon>
        <taxon>Pseudomonadota</taxon>
        <taxon>Alphaproteobacteria</taxon>
        <taxon>Sphingomonadales</taxon>
        <taxon>Sphingomonadaceae</taxon>
        <taxon>Sphingomonas</taxon>
    </lineage>
</organism>
<dbReference type="InterPro" id="IPR045936">
    <property type="entry name" value="DUF6356"/>
</dbReference>
<dbReference type="OrthoDB" id="7652114at2"/>
<evidence type="ECO:0000313" key="2">
    <source>
        <dbReference type="Proteomes" id="UP000073923"/>
    </source>
</evidence>
<dbReference type="RefSeq" id="WP_058746761.1">
    <property type="nucleotide sequence ID" value="NZ_LDTF01000114.1"/>
</dbReference>
<comment type="caution">
    <text evidence="1">The sequence shown here is derived from an EMBL/GenBank/DDBJ whole genome shotgun (WGS) entry which is preliminary data.</text>
</comment>
<evidence type="ECO:0000313" key="1">
    <source>
        <dbReference type="EMBL" id="KTT95115.1"/>
    </source>
</evidence>
<dbReference type="PATRIC" id="fig|172044.3.peg.321"/>
<reference evidence="1 2" key="1">
    <citation type="journal article" date="2016" name="Front. Microbiol.">
        <title>Genomic Resource of Rice Seed Associated Bacteria.</title>
        <authorList>
            <person name="Midha S."/>
            <person name="Bansal K."/>
            <person name="Sharma S."/>
            <person name="Kumar N."/>
            <person name="Patil P.P."/>
            <person name="Chaudhry V."/>
            <person name="Patil P.B."/>
        </authorList>
    </citation>
    <scope>NUCLEOTIDE SEQUENCE [LARGE SCALE GENOMIC DNA]</scope>
    <source>
        <strain evidence="1 2">NS355</strain>
    </source>
</reference>
<dbReference type="Proteomes" id="UP000073923">
    <property type="component" value="Unassembled WGS sequence"/>
</dbReference>
<dbReference type="AlphaFoldDB" id="A0A147IKQ8"/>
<proteinExistence type="predicted"/>
<gene>
    <name evidence="1" type="ORF">NS355_17025</name>
</gene>
<dbReference type="Pfam" id="PF19883">
    <property type="entry name" value="DUF6356"/>
    <property type="match status" value="1"/>
</dbReference>
<evidence type="ECO:0008006" key="3">
    <source>
        <dbReference type="Google" id="ProtNLM"/>
    </source>
</evidence>